<evidence type="ECO:0000313" key="1">
    <source>
        <dbReference type="EMBL" id="QHT23270.1"/>
    </source>
</evidence>
<dbReference type="PANTHER" id="PTHR15576">
    <property type="entry name" value="RIBITOL-5-PHOSPHATE XYLOSYLTRANSFERASE 1"/>
    <property type="match status" value="1"/>
</dbReference>
<dbReference type="PANTHER" id="PTHR15576:SF1">
    <property type="entry name" value="RIBITOL-5-PHOSPHATE XYLOSYLTRANSFERASE 1"/>
    <property type="match status" value="1"/>
</dbReference>
<evidence type="ECO:0008006" key="2">
    <source>
        <dbReference type="Google" id="ProtNLM"/>
    </source>
</evidence>
<name>A0A6C0E3V9_9ZZZZ</name>
<dbReference type="GO" id="GO:0005794">
    <property type="term" value="C:Golgi apparatus"/>
    <property type="evidence" value="ECO:0007669"/>
    <property type="project" value="TreeGrafter"/>
</dbReference>
<accession>A0A6C0E3V9</accession>
<dbReference type="GO" id="GO:0120053">
    <property type="term" value="F:ribitol beta-1,4-xylosyltransferase activity"/>
    <property type="evidence" value="ECO:0007669"/>
    <property type="project" value="InterPro"/>
</dbReference>
<dbReference type="AlphaFoldDB" id="A0A6C0E3V9"/>
<dbReference type="InterPro" id="IPR055286">
    <property type="entry name" value="RXYLT1-like"/>
</dbReference>
<organism evidence="1">
    <name type="scientific">viral metagenome</name>
    <dbReference type="NCBI Taxonomy" id="1070528"/>
    <lineage>
        <taxon>unclassified sequences</taxon>
        <taxon>metagenomes</taxon>
        <taxon>organismal metagenomes</taxon>
    </lineage>
</organism>
<protein>
    <recommendedName>
        <fullName evidence="2">Exostosin GT47 domain-containing protein</fullName>
    </recommendedName>
</protein>
<dbReference type="GO" id="GO:0035269">
    <property type="term" value="P:protein O-linked glycosylation via mannose"/>
    <property type="evidence" value="ECO:0007669"/>
    <property type="project" value="InterPro"/>
</dbReference>
<dbReference type="EMBL" id="MN739730">
    <property type="protein sequence ID" value="QHT23270.1"/>
    <property type="molecule type" value="Genomic_DNA"/>
</dbReference>
<proteinExistence type="predicted"/>
<sequence>MDDENNCKYVSSRGILKACDIHSIEPISDIRHLHDYDFTKVIDNSVIYIATSAIPFFIMQLFENIKHKFILVTGDSDSTVPYNIFPSNEEFIKFIESDKILHWFAQNCIVTHSKITQIPIGLDYHTMSKQNHTWGIKTSSTNQEHFLKNIKLHSKPFYERKIKCYSNFHFFTTTKFGYDRKNAIEKIPNEVIYYEPTKIQRIYTWKNQSEYAFVVSPHGNGLDCHRTWEALCLGCIPIVKTSPLDNLYSDLPVLILDDWTSLNQELLDNTVIEFKRKDLDLLFNYEKLTLQYWMQKINSYKE</sequence>
<reference evidence="1" key="1">
    <citation type="journal article" date="2020" name="Nature">
        <title>Giant virus diversity and host interactions through global metagenomics.</title>
        <authorList>
            <person name="Schulz F."/>
            <person name="Roux S."/>
            <person name="Paez-Espino D."/>
            <person name="Jungbluth S."/>
            <person name="Walsh D.A."/>
            <person name="Denef V.J."/>
            <person name="McMahon K.D."/>
            <person name="Konstantinidis K.T."/>
            <person name="Eloe-Fadrosh E.A."/>
            <person name="Kyrpides N.C."/>
            <person name="Woyke T."/>
        </authorList>
    </citation>
    <scope>NUCLEOTIDE SEQUENCE</scope>
    <source>
        <strain evidence="1">GVMAG-M-3300023179-116</strain>
    </source>
</reference>